<dbReference type="NCBIfam" id="TIGR04085">
    <property type="entry name" value="rSAM_more_4Fe4S"/>
    <property type="match status" value="1"/>
</dbReference>
<dbReference type="Gene3D" id="3.20.20.70">
    <property type="entry name" value="Aldolase class I"/>
    <property type="match status" value="1"/>
</dbReference>
<reference evidence="2 4" key="2">
    <citation type="submission" date="2019-03" db="EMBL/GenBank/DDBJ databases">
        <authorList>
            <person name="He R.-H."/>
        </authorList>
    </citation>
    <scope>NUCLEOTIDE SEQUENCE [LARGE SCALE GENOMIC DNA]</scope>
    <source>
        <strain evidence="2 4">DSM 19624</strain>
    </source>
</reference>
<dbReference type="InterPro" id="IPR058240">
    <property type="entry name" value="rSAM_sf"/>
</dbReference>
<dbReference type="OrthoDB" id="1073749at2"/>
<dbReference type="Proteomes" id="UP000273898">
    <property type="component" value="Unassembled WGS sequence"/>
</dbReference>
<dbReference type="NCBIfam" id="TIGR04193">
    <property type="entry name" value="SPASM_w_grasp"/>
    <property type="match status" value="1"/>
</dbReference>
<dbReference type="AlphaFoldDB" id="A0A497YAH7"/>
<comment type="caution">
    <text evidence="1">The sequence shown here is derived from an EMBL/GenBank/DDBJ whole genome shotgun (WGS) entry which is preliminary data.</text>
</comment>
<dbReference type="SUPFAM" id="SSF102114">
    <property type="entry name" value="Radical SAM enzymes"/>
    <property type="match status" value="1"/>
</dbReference>
<proteinExistence type="predicted"/>
<evidence type="ECO:0000313" key="1">
    <source>
        <dbReference type="EMBL" id="RLJ80215.1"/>
    </source>
</evidence>
<dbReference type="InterPro" id="IPR023885">
    <property type="entry name" value="4Fe4S-binding_SPASM_dom"/>
</dbReference>
<dbReference type="RefSeq" id="WP_121282826.1">
    <property type="nucleotide sequence ID" value="NZ_RCCK01000010.1"/>
</dbReference>
<evidence type="ECO:0000313" key="2">
    <source>
        <dbReference type="EMBL" id="TFB31497.1"/>
    </source>
</evidence>
<sequence length="346" mass="40024">MDKNDHYISLFACCLIVKGASRATIVDIQRGSYIFIPLEIASLLSSENKSSINDLLIPYSTEDQSEIIIFFQHLIDQEYAFYTMEPELFPEISKEFKVHNLITNAILDFDADSDYEVANVILQLENMGCQTIEIRCFQILPISIISNLIFLIQNGLGVVRNVQLLICYDRTVQESKYADLLNKVSRLTSITIHSSPINESHPFQEETKRINYIKQKVSNETHCGYISPGYFTINKSTFLESQSYNSCLNRKISIDVKGNIKNCPALKQSFGHFKQVNLSDVLQDDRFINKWSIKKDDIRTCKDCEFRYICTDCRAFQEDDGDEFFKPLKCSYDPYSMTWSEDFFNK</sequence>
<keyword evidence="4" id="KW-1185">Reference proteome</keyword>
<dbReference type="EMBL" id="SOPX01000002">
    <property type="protein sequence ID" value="TFB31497.1"/>
    <property type="molecule type" value="Genomic_DNA"/>
</dbReference>
<reference evidence="1 3" key="1">
    <citation type="submission" date="2018-10" db="EMBL/GenBank/DDBJ databases">
        <title>Genomic Encyclopedia of Archaeal and Bacterial Type Strains, Phase II (KMG-II): from individual species to whole genera.</title>
        <authorList>
            <person name="Goeker M."/>
        </authorList>
    </citation>
    <scope>NUCLEOTIDE SEQUENCE [LARGE SCALE GENOMIC DNA]</scope>
    <source>
        <strain evidence="1 3">DSM 19624</strain>
    </source>
</reference>
<protein>
    <submittedName>
        <fullName evidence="2">Grasp-with-spasm system SPASM domain peptide maturase</fullName>
    </submittedName>
    <submittedName>
        <fullName evidence="1">SPASM domain peptide maturase of grasp-with-spasm system</fullName>
    </submittedName>
</protein>
<dbReference type="EMBL" id="RCCK01000010">
    <property type="protein sequence ID" value="RLJ80215.1"/>
    <property type="molecule type" value="Genomic_DNA"/>
</dbReference>
<accession>A0A497YAH7</accession>
<evidence type="ECO:0000313" key="4">
    <source>
        <dbReference type="Proteomes" id="UP000297429"/>
    </source>
</evidence>
<evidence type="ECO:0000313" key="3">
    <source>
        <dbReference type="Proteomes" id="UP000273898"/>
    </source>
</evidence>
<dbReference type="Proteomes" id="UP000297429">
    <property type="component" value="Unassembled WGS sequence"/>
</dbReference>
<organism evidence="1 3">
    <name type="scientific">Pedobacter alluvionis</name>
    <dbReference type="NCBI Taxonomy" id="475253"/>
    <lineage>
        <taxon>Bacteria</taxon>
        <taxon>Pseudomonadati</taxon>
        <taxon>Bacteroidota</taxon>
        <taxon>Sphingobacteriia</taxon>
        <taxon>Sphingobacteriales</taxon>
        <taxon>Sphingobacteriaceae</taxon>
        <taxon>Pedobacter</taxon>
    </lineage>
</organism>
<gene>
    <name evidence="2" type="primary">gwsS</name>
    <name evidence="1" type="ORF">BCL90_0965</name>
    <name evidence="2" type="ORF">E3V97_12965</name>
</gene>
<dbReference type="InterPro" id="IPR013785">
    <property type="entry name" value="Aldolase_TIM"/>
</dbReference>
<name>A0A497YAH7_9SPHI</name>
<dbReference type="InterPro" id="IPR026497">
    <property type="entry name" value="GRASP-with-SPASM"/>
</dbReference>